<dbReference type="InterPro" id="IPR008207">
    <property type="entry name" value="Sig_transdc_His_kin_Hpt_dom"/>
</dbReference>
<dbReference type="SMART" id="SM00086">
    <property type="entry name" value="PAC"/>
    <property type="match status" value="1"/>
</dbReference>
<dbReference type="SUPFAM" id="SSF55785">
    <property type="entry name" value="PYP-like sensor domain (PAS domain)"/>
    <property type="match status" value="1"/>
</dbReference>
<dbReference type="SUPFAM" id="SSF47384">
    <property type="entry name" value="Homodimeric domain of signal transducing histidine kinase"/>
    <property type="match status" value="1"/>
</dbReference>
<dbReference type="Pfam" id="PF00512">
    <property type="entry name" value="HisKA"/>
    <property type="match status" value="1"/>
</dbReference>
<dbReference type="OrthoDB" id="9810730at2"/>
<dbReference type="InterPro" id="IPR003661">
    <property type="entry name" value="HisK_dim/P_dom"/>
</dbReference>
<dbReference type="InterPro" id="IPR001789">
    <property type="entry name" value="Sig_transdc_resp-reg_receiver"/>
</dbReference>
<evidence type="ECO:0000256" key="8">
    <source>
        <dbReference type="ARBA" id="ARBA00022679"/>
    </source>
</evidence>
<dbReference type="Gene3D" id="3.40.50.2300">
    <property type="match status" value="2"/>
</dbReference>
<dbReference type="KEGG" id="bid:Bind_1958"/>
<dbReference type="AlphaFoldDB" id="B2IEI3"/>
<dbReference type="InterPro" id="IPR036890">
    <property type="entry name" value="HATPase_C_sf"/>
</dbReference>
<evidence type="ECO:0000256" key="1">
    <source>
        <dbReference type="ARBA" id="ARBA00000085"/>
    </source>
</evidence>
<evidence type="ECO:0000313" key="23">
    <source>
        <dbReference type="EMBL" id="ACB95581.1"/>
    </source>
</evidence>
<evidence type="ECO:0000256" key="2">
    <source>
        <dbReference type="ARBA" id="ARBA00004496"/>
    </source>
</evidence>
<name>B2IEI3_BEII9</name>
<dbReference type="NCBIfam" id="TIGR00229">
    <property type="entry name" value="sensory_box"/>
    <property type="match status" value="1"/>
</dbReference>
<feature type="domain" description="PAS" evidence="20">
    <location>
        <begin position="8"/>
        <end position="78"/>
    </location>
</feature>
<dbReference type="InterPro" id="IPR003594">
    <property type="entry name" value="HATPase_dom"/>
</dbReference>
<dbReference type="InterPro" id="IPR004358">
    <property type="entry name" value="Sig_transdc_His_kin-like_C"/>
</dbReference>
<dbReference type="InterPro" id="IPR001610">
    <property type="entry name" value="PAC"/>
</dbReference>
<dbReference type="Pfam" id="PF01627">
    <property type="entry name" value="Hpt"/>
    <property type="match status" value="1"/>
</dbReference>
<feature type="domain" description="HPt" evidence="22">
    <location>
        <begin position="711"/>
        <end position="808"/>
    </location>
</feature>
<evidence type="ECO:0000256" key="5">
    <source>
        <dbReference type="ARBA" id="ARBA00022475"/>
    </source>
</evidence>
<feature type="modified residue" description="4-aspartylphosphate" evidence="17">
    <location>
        <position position="586"/>
    </location>
</feature>
<dbReference type="Pfam" id="PF00072">
    <property type="entry name" value="Response_reg"/>
    <property type="match status" value="2"/>
</dbReference>
<dbReference type="Pfam" id="PF02518">
    <property type="entry name" value="HATPase_c"/>
    <property type="match status" value="1"/>
</dbReference>
<evidence type="ECO:0000259" key="19">
    <source>
        <dbReference type="PROSITE" id="PS50110"/>
    </source>
</evidence>
<reference evidence="24" key="1">
    <citation type="submission" date="2008-03" db="EMBL/GenBank/DDBJ databases">
        <title>Complete sequence of chromosome of Beijerinckia indica subsp. indica ATCC 9039.</title>
        <authorList>
            <consortium name="US DOE Joint Genome Institute"/>
            <person name="Copeland A."/>
            <person name="Lucas S."/>
            <person name="Lapidus A."/>
            <person name="Glavina del Rio T."/>
            <person name="Dalin E."/>
            <person name="Tice H."/>
            <person name="Bruce D."/>
            <person name="Goodwin L."/>
            <person name="Pitluck S."/>
            <person name="LaButti K."/>
            <person name="Schmutz J."/>
            <person name="Larimer F."/>
            <person name="Land M."/>
            <person name="Hauser L."/>
            <person name="Kyrpides N."/>
            <person name="Mikhailova N."/>
            <person name="Dunfield P.F."/>
            <person name="Dedysh S.N."/>
            <person name="Liesack W."/>
            <person name="Saw J.H."/>
            <person name="Alam M."/>
            <person name="Chen Y."/>
            <person name="Murrell J.C."/>
            <person name="Richardson P."/>
        </authorList>
    </citation>
    <scope>NUCLEOTIDE SEQUENCE [LARGE SCALE GENOMIC DNA]</scope>
    <source>
        <strain evidence="24">ATCC 9039 / DSM 1715 / NCIMB 8712</strain>
    </source>
</reference>
<feature type="domain" description="Histidine kinase" evidence="18">
    <location>
        <begin position="151"/>
        <end position="372"/>
    </location>
</feature>
<dbReference type="PANTHER" id="PTHR45339:SF1">
    <property type="entry name" value="HYBRID SIGNAL TRANSDUCTION HISTIDINE KINASE J"/>
    <property type="match status" value="1"/>
</dbReference>
<evidence type="ECO:0000256" key="10">
    <source>
        <dbReference type="ARBA" id="ARBA00022741"/>
    </source>
</evidence>
<dbReference type="PRINTS" id="PR00344">
    <property type="entry name" value="BCTRLSENSOR"/>
</dbReference>
<reference evidence="23 24" key="2">
    <citation type="journal article" date="2010" name="J. Bacteriol.">
        <title>Complete genome sequence of Beijerinckia indica subsp. indica.</title>
        <authorList>
            <person name="Tamas I."/>
            <person name="Dedysh S.N."/>
            <person name="Liesack W."/>
            <person name="Stott M.B."/>
            <person name="Alam M."/>
            <person name="Murrell J.C."/>
            <person name="Dunfield P.F."/>
        </authorList>
    </citation>
    <scope>NUCLEOTIDE SEQUENCE [LARGE SCALE GENOMIC DNA]</scope>
    <source>
        <strain evidence="24">ATCC 9039 / DSM 1715 / NCIMB 8712</strain>
    </source>
</reference>
<dbReference type="FunFam" id="1.10.287.130:FF:000002">
    <property type="entry name" value="Two-component osmosensing histidine kinase"/>
    <property type="match status" value="1"/>
</dbReference>
<evidence type="ECO:0000259" key="21">
    <source>
        <dbReference type="PROSITE" id="PS50113"/>
    </source>
</evidence>
<feature type="domain" description="Response regulatory" evidence="19">
    <location>
        <begin position="391"/>
        <end position="512"/>
    </location>
</feature>
<dbReference type="eggNOG" id="COG4251">
    <property type="taxonomic scope" value="Bacteria"/>
</dbReference>
<dbReference type="PROSITE" id="PS50894">
    <property type="entry name" value="HPT"/>
    <property type="match status" value="1"/>
</dbReference>
<dbReference type="HOGENOM" id="CLU_000445_114_15_5"/>
<dbReference type="CDD" id="cd17546">
    <property type="entry name" value="REC_hyHK_CKI1_RcsC-like"/>
    <property type="match status" value="1"/>
</dbReference>
<keyword evidence="14" id="KW-0902">Two-component regulatory system</keyword>
<dbReference type="SMART" id="SM00091">
    <property type="entry name" value="PAS"/>
    <property type="match status" value="1"/>
</dbReference>
<dbReference type="CDD" id="cd00130">
    <property type="entry name" value="PAS"/>
    <property type="match status" value="1"/>
</dbReference>
<comment type="catalytic activity">
    <reaction evidence="1">
        <text>ATP + protein L-histidine = ADP + protein N-phospho-L-histidine.</text>
        <dbReference type="EC" id="2.7.13.3"/>
    </reaction>
</comment>
<feature type="modified residue" description="Phosphohistidine" evidence="16">
    <location>
        <position position="750"/>
    </location>
</feature>
<evidence type="ECO:0000256" key="14">
    <source>
        <dbReference type="ARBA" id="ARBA00023012"/>
    </source>
</evidence>
<keyword evidence="9" id="KW-0812">Transmembrane</keyword>
<keyword evidence="7 17" id="KW-0597">Phosphoprotein</keyword>
<keyword evidence="5" id="KW-1003">Cell membrane</keyword>
<dbReference type="InterPro" id="IPR036641">
    <property type="entry name" value="HPT_dom_sf"/>
</dbReference>
<evidence type="ECO:0000256" key="6">
    <source>
        <dbReference type="ARBA" id="ARBA00022490"/>
    </source>
</evidence>
<dbReference type="CDD" id="cd00082">
    <property type="entry name" value="HisKA"/>
    <property type="match status" value="1"/>
</dbReference>
<dbReference type="PROSITE" id="PS50109">
    <property type="entry name" value="HIS_KIN"/>
    <property type="match status" value="1"/>
</dbReference>
<feature type="domain" description="PAC" evidence="21">
    <location>
        <begin position="81"/>
        <end position="133"/>
    </location>
</feature>
<dbReference type="Pfam" id="PF08447">
    <property type="entry name" value="PAS_3"/>
    <property type="match status" value="1"/>
</dbReference>
<dbReference type="GO" id="GO:0032991">
    <property type="term" value="C:protein-containing complex"/>
    <property type="evidence" value="ECO:0007669"/>
    <property type="project" value="UniProtKB-ARBA"/>
</dbReference>
<dbReference type="STRING" id="395963.Bind_1958"/>
<keyword evidence="10" id="KW-0547">Nucleotide-binding</keyword>
<dbReference type="FunFam" id="3.30.450.20:FF:000099">
    <property type="entry name" value="Sensory box sensor histidine kinase"/>
    <property type="match status" value="1"/>
</dbReference>
<dbReference type="Gene3D" id="3.30.565.10">
    <property type="entry name" value="Histidine kinase-like ATPase, C-terminal domain"/>
    <property type="match status" value="1"/>
</dbReference>
<keyword evidence="15" id="KW-0472">Membrane</keyword>
<dbReference type="InterPro" id="IPR036097">
    <property type="entry name" value="HisK_dim/P_sf"/>
</dbReference>
<dbReference type="Gene3D" id="1.20.120.160">
    <property type="entry name" value="HPT domain"/>
    <property type="match status" value="1"/>
</dbReference>
<dbReference type="InterPro" id="IPR035965">
    <property type="entry name" value="PAS-like_dom_sf"/>
</dbReference>
<keyword evidence="12" id="KW-0067">ATP-binding</keyword>
<feature type="modified residue" description="4-aspartylphosphate" evidence="17">
    <location>
        <position position="445"/>
    </location>
</feature>
<evidence type="ECO:0000256" key="9">
    <source>
        <dbReference type="ARBA" id="ARBA00022692"/>
    </source>
</evidence>
<dbReference type="SUPFAM" id="SSF47226">
    <property type="entry name" value="Histidine-containing phosphotransfer domain, HPT domain"/>
    <property type="match status" value="1"/>
</dbReference>
<dbReference type="GO" id="GO:0000155">
    <property type="term" value="F:phosphorelay sensor kinase activity"/>
    <property type="evidence" value="ECO:0007669"/>
    <property type="project" value="InterPro"/>
</dbReference>
<keyword evidence="11 23" id="KW-0418">Kinase</keyword>
<dbReference type="PANTHER" id="PTHR45339">
    <property type="entry name" value="HYBRID SIGNAL TRANSDUCTION HISTIDINE KINASE J"/>
    <property type="match status" value="1"/>
</dbReference>
<dbReference type="SMART" id="SM00073">
    <property type="entry name" value="HPT"/>
    <property type="match status" value="1"/>
</dbReference>
<keyword evidence="13" id="KW-1133">Transmembrane helix</keyword>
<dbReference type="InterPro" id="IPR013655">
    <property type="entry name" value="PAS_fold_3"/>
</dbReference>
<dbReference type="GO" id="GO:0005886">
    <property type="term" value="C:plasma membrane"/>
    <property type="evidence" value="ECO:0007669"/>
    <property type="project" value="UniProtKB-SubCell"/>
</dbReference>
<dbReference type="PROSITE" id="PS50113">
    <property type="entry name" value="PAC"/>
    <property type="match status" value="1"/>
</dbReference>
<organism evidence="23 24">
    <name type="scientific">Beijerinckia indica subsp. indica (strain ATCC 9039 / DSM 1715 / NCIMB 8712)</name>
    <dbReference type="NCBI Taxonomy" id="395963"/>
    <lineage>
        <taxon>Bacteria</taxon>
        <taxon>Pseudomonadati</taxon>
        <taxon>Pseudomonadota</taxon>
        <taxon>Alphaproteobacteria</taxon>
        <taxon>Hyphomicrobiales</taxon>
        <taxon>Beijerinckiaceae</taxon>
        <taxon>Beijerinckia</taxon>
    </lineage>
</organism>
<dbReference type="InterPro" id="IPR005467">
    <property type="entry name" value="His_kinase_dom"/>
</dbReference>
<dbReference type="PROSITE" id="PS50112">
    <property type="entry name" value="PAS"/>
    <property type="match status" value="1"/>
</dbReference>
<dbReference type="CDD" id="cd00156">
    <property type="entry name" value="REC"/>
    <property type="match status" value="1"/>
</dbReference>
<accession>B2IEI3</accession>
<dbReference type="Gene3D" id="3.30.450.20">
    <property type="entry name" value="PAS domain"/>
    <property type="match status" value="1"/>
</dbReference>
<sequence>MGDLVYDHRREWRNLIDALPQLVWAATPDGTCDYFSHQWTEYTGVPESELLGWRWIEVLHPDDREPTREFWTDSVAGHHPYDVEYRVRRRDGVYGWFKTRGVPIRDSRGIISKWCGSCTDISDLKRAEVALTRAKAEAEQANVAKGEFLANMSHEIRTPMNGVIGMAQLLDGTELSVQQREYVSIILHSADTLMRLINDVLDFSKIEAGKLELESIPFQLRDTLGDTLHSLAARAAHKGLELAYHVPVEIPDALVGDPTRLRQIITNLVGNAIKFTEKGEVVVDVRLKETTDTDVQLEFEVRDTGIGISKNQQEKVFTAFGQADASTTRRYGGTGLGLTIAAQLAEKMGGKIKLESEPGVGSTFSFAPILHLAREERKVRTLSSDELRGQPVLLVDDNETNRRITQEILVNWGMVPTLASNGAEALAALDRAIAEGVPPRLALLDVFMPEMDGFELARRIRTRQELAQTRILMLSSAERTDGEARMHELGISRLLMKPIKQSDLLNAVTEALGVGLPEPHIPIPSPFTRPGEIPIRHVLLAEDGVVNQQVTVALLTKRGHPVEVVENGEEAVEAVQRGDFDVVLMDVHMPVMDGLAAARMIRERERNTGGHIPIIALTASATKADRERCMAAGMDDYVTKPFRAAELYRAVEQSVPPTQQSPPVTELAPRLGLETARTAQPPACFLAGKAPRPAEPAQVLDWEGALRNLGDEALLREMAAMFLDECPKLMRAIDTAIASNDAPELRRAAHTLKGSAHVIGARAVAQAALALEAIGREGQLQAAPSVRGDLETELARLPAALHEAAGAAPVESLQVP</sequence>
<dbReference type="FunFam" id="3.30.565.10:FF:000078">
    <property type="entry name" value="Two-component sensor histidine kinase"/>
    <property type="match status" value="1"/>
</dbReference>
<dbReference type="InterPro" id="IPR011006">
    <property type="entry name" value="CheY-like_superfamily"/>
</dbReference>
<evidence type="ECO:0000313" key="24">
    <source>
        <dbReference type="Proteomes" id="UP000001695"/>
    </source>
</evidence>
<evidence type="ECO:0000256" key="12">
    <source>
        <dbReference type="ARBA" id="ARBA00022840"/>
    </source>
</evidence>
<keyword evidence="8 23" id="KW-0808">Transferase</keyword>
<dbReference type="eggNOG" id="COG2198">
    <property type="taxonomic scope" value="Bacteria"/>
</dbReference>
<proteinExistence type="predicted"/>
<evidence type="ECO:0000256" key="17">
    <source>
        <dbReference type="PROSITE-ProRule" id="PRU00169"/>
    </source>
</evidence>
<evidence type="ECO:0000256" key="3">
    <source>
        <dbReference type="ARBA" id="ARBA00004651"/>
    </source>
</evidence>
<evidence type="ECO:0000256" key="13">
    <source>
        <dbReference type="ARBA" id="ARBA00022989"/>
    </source>
</evidence>
<evidence type="ECO:0000256" key="4">
    <source>
        <dbReference type="ARBA" id="ARBA00012438"/>
    </source>
</evidence>
<keyword evidence="6" id="KW-0963">Cytoplasm</keyword>
<dbReference type="PROSITE" id="PS50110">
    <property type="entry name" value="RESPONSE_REGULATORY"/>
    <property type="match status" value="2"/>
</dbReference>
<dbReference type="SUPFAM" id="SSF52172">
    <property type="entry name" value="CheY-like"/>
    <property type="match status" value="2"/>
</dbReference>
<comment type="subcellular location">
    <subcellularLocation>
        <location evidence="3">Cell membrane</location>
        <topology evidence="3">Multi-pass membrane protein</topology>
    </subcellularLocation>
    <subcellularLocation>
        <location evidence="2">Cytoplasm</location>
    </subcellularLocation>
</comment>
<keyword evidence="24" id="KW-1185">Reference proteome</keyword>
<dbReference type="RefSeq" id="WP_012384937.1">
    <property type="nucleotide sequence ID" value="NC_010581.1"/>
</dbReference>
<dbReference type="SMART" id="SM00388">
    <property type="entry name" value="HisKA"/>
    <property type="match status" value="1"/>
</dbReference>
<dbReference type="Gene3D" id="1.10.287.130">
    <property type="match status" value="1"/>
</dbReference>
<dbReference type="Proteomes" id="UP000001695">
    <property type="component" value="Chromosome"/>
</dbReference>
<evidence type="ECO:0000256" key="16">
    <source>
        <dbReference type="PROSITE-ProRule" id="PRU00110"/>
    </source>
</evidence>
<evidence type="ECO:0000256" key="7">
    <source>
        <dbReference type="ARBA" id="ARBA00022553"/>
    </source>
</evidence>
<dbReference type="SMART" id="SM00387">
    <property type="entry name" value="HATPase_c"/>
    <property type="match status" value="1"/>
</dbReference>
<dbReference type="SMART" id="SM00448">
    <property type="entry name" value="REC"/>
    <property type="match status" value="2"/>
</dbReference>
<dbReference type="SUPFAM" id="SSF55874">
    <property type="entry name" value="ATPase domain of HSP90 chaperone/DNA topoisomerase II/histidine kinase"/>
    <property type="match status" value="1"/>
</dbReference>
<gene>
    <name evidence="23" type="ordered locus">Bind_1958</name>
</gene>
<dbReference type="EC" id="2.7.13.3" evidence="4"/>
<evidence type="ECO:0000259" key="22">
    <source>
        <dbReference type="PROSITE" id="PS50894"/>
    </source>
</evidence>
<dbReference type="CDD" id="cd16922">
    <property type="entry name" value="HATPase_EvgS-ArcB-TorS-like"/>
    <property type="match status" value="1"/>
</dbReference>
<dbReference type="GO" id="GO:0005524">
    <property type="term" value="F:ATP binding"/>
    <property type="evidence" value="ECO:0007669"/>
    <property type="project" value="UniProtKB-KW"/>
</dbReference>
<dbReference type="CDD" id="cd00088">
    <property type="entry name" value="HPT"/>
    <property type="match status" value="1"/>
</dbReference>
<protein>
    <recommendedName>
        <fullName evidence="4">histidine kinase</fullName>
        <ecNumber evidence="4">2.7.13.3</ecNumber>
    </recommendedName>
</protein>
<evidence type="ECO:0000259" key="20">
    <source>
        <dbReference type="PROSITE" id="PS50112"/>
    </source>
</evidence>
<evidence type="ECO:0000256" key="11">
    <source>
        <dbReference type="ARBA" id="ARBA00022777"/>
    </source>
</evidence>
<feature type="domain" description="Response regulatory" evidence="19">
    <location>
        <begin position="537"/>
        <end position="655"/>
    </location>
</feature>
<evidence type="ECO:0000259" key="18">
    <source>
        <dbReference type="PROSITE" id="PS50109"/>
    </source>
</evidence>
<dbReference type="GO" id="GO:0005737">
    <property type="term" value="C:cytoplasm"/>
    <property type="evidence" value="ECO:0007669"/>
    <property type="project" value="UniProtKB-SubCell"/>
</dbReference>
<dbReference type="EMBL" id="CP001016">
    <property type="protein sequence ID" value="ACB95581.1"/>
    <property type="molecule type" value="Genomic_DNA"/>
</dbReference>
<dbReference type="InterPro" id="IPR000014">
    <property type="entry name" value="PAS"/>
</dbReference>
<evidence type="ECO:0000256" key="15">
    <source>
        <dbReference type="ARBA" id="ARBA00023136"/>
    </source>
</evidence>
<dbReference type="InterPro" id="IPR000700">
    <property type="entry name" value="PAS-assoc_C"/>
</dbReference>
<dbReference type="eggNOG" id="COG0784">
    <property type="taxonomic scope" value="Bacteria"/>
</dbReference>